<evidence type="ECO:0000256" key="1">
    <source>
        <dbReference type="SAM" id="MobiDB-lite"/>
    </source>
</evidence>
<dbReference type="Pfam" id="PF04672">
    <property type="entry name" value="Methyltransf_19"/>
    <property type="match status" value="1"/>
</dbReference>
<keyword evidence="3" id="KW-1185">Reference proteome</keyword>
<keyword evidence="2" id="KW-0489">Methyltransferase</keyword>
<dbReference type="Proteomes" id="UP000316184">
    <property type="component" value="Unassembled WGS sequence"/>
</dbReference>
<protein>
    <submittedName>
        <fullName evidence="2">S-adenosyl methyltransferase</fullName>
    </submittedName>
</protein>
<dbReference type="AlphaFoldDB" id="A0A561VAB3"/>
<dbReference type="GO" id="GO:0008168">
    <property type="term" value="F:methyltransferase activity"/>
    <property type="evidence" value="ECO:0007669"/>
    <property type="project" value="UniProtKB-KW"/>
</dbReference>
<dbReference type="EMBL" id="VIWX01000001">
    <property type="protein sequence ID" value="TWG08565.1"/>
    <property type="molecule type" value="Genomic_DNA"/>
</dbReference>
<feature type="region of interest" description="Disordered" evidence="1">
    <location>
        <begin position="1"/>
        <end position="31"/>
    </location>
</feature>
<accession>A0A561VAB3</accession>
<sequence length="290" mass="32682">MHPSVDTGTATRDHDRMHDERPATDIDTTSPSVARGYDHWLGGKDNFEVDRTILDAIEEIVPEARPLAQENRYWLIRAVRFLSSPLHAGIDQFLDLGCGLPTMQNVHQVAQANNPDAVVVYVDNDPTVAAYGRAMLAENENTHFSINDLRHPDDILSDPVVTRNLDFERPIALIHSGTMHHVAEEYRPREVMQRYVQALAPGSYVAMSHFSWPEGSEEHRELAGKIERTLNEMVASCWWRSNEEILTFIDGLELMPPGLVRTVDWWPEGPSLTPKSEITNLIFGAVATKP</sequence>
<dbReference type="PIRSF" id="PIRSF017393">
    <property type="entry name" value="MTase_SAV2177"/>
    <property type="match status" value="1"/>
</dbReference>
<dbReference type="InterPro" id="IPR006764">
    <property type="entry name" value="SAM_dep_MeTrfase_SAV2177_type"/>
</dbReference>
<reference evidence="2 3" key="1">
    <citation type="submission" date="2019-06" db="EMBL/GenBank/DDBJ databases">
        <title>Sequencing the genomes of 1000 actinobacteria strains.</title>
        <authorList>
            <person name="Klenk H.-P."/>
        </authorList>
    </citation>
    <scope>NUCLEOTIDE SEQUENCE [LARGE SCALE GENOMIC DNA]</scope>
    <source>
        <strain evidence="2 3">DSM 46699</strain>
    </source>
</reference>
<evidence type="ECO:0000313" key="2">
    <source>
        <dbReference type="EMBL" id="TWG08565.1"/>
    </source>
</evidence>
<keyword evidence="2" id="KW-0808">Transferase</keyword>
<dbReference type="Gene3D" id="3.40.50.150">
    <property type="entry name" value="Vaccinia Virus protein VP39"/>
    <property type="match status" value="1"/>
</dbReference>
<gene>
    <name evidence="2" type="ORF">FHU35_111184</name>
</gene>
<proteinExistence type="predicted"/>
<feature type="compositionally biased region" description="Polar residues" evidence="1">
    <location>
        <begin position="1"/>
        <end position="10"/>
    </location>
</feature>
<dbReference type="GO" id="GO:0032259">
    <property type="term" value="P:methylation"/>
    <property type="evidence" value="ECO:0007669"/>
    <property type="project" value="UniProtKB-KW"/>
</dbReference>
<comment type="caution">
    <text evidence="2">The sequence shown here is derived from an EMBL/GenBank/DDBJ whole genome shotgun (WGS) entry which is preliminary data.</text>
</comment>
<evidence type="ECO:0000313" key="3">
    <source>
        <dbReference type="Proteomes" id="UP000316184"/>
    </source>
</evidence>
<organism evidence="2 3">
    <name type="scientific">Saccharopolyspora dendranthemae</name>
    <dbReference type="NCBI Taxonomy" id="1181886"/>
    <lineage>
        <taxon>Bacteria</taxon>
        <taxon>Bacillati</taxon>
        <taxon>Actinomycetota</taxon>
        <taxon>Actinomycetes</taxon>
        <taxon>Pseudonocardiales</taxon>
        <taxon>Pseudonocardiaceae</taxon>
        <taxon>Saccharopolyspora</taxon>
    </lineage>
</organism>
<dbReference type="SUPFAM" id="SSF53335">
    <property type="entry name" value="S-adenosyl-L-methionine-dependent methyltransferases"/>
    <property type="match status" value="1"/>
</dbReference>
<dbReference type="InterPro" id="IPR029063">
    <property type="entry name" value="SAM-dependent_MTases_sf"/>
</dbReference>
<feature type="compositionally biased region" description="Basic and acidic residues" evidence="1">
    <location>
        <begin position="11"/>
        <end position="24"/>
    </location>
</feature>
<dbReference type="CDD" id="cd02440">
    <property type="entry name" value="AdoMet_MTases"/>
    <property type="match status" value="1"/>
</dbReference>
<name>A0A561VAB3_9PSEU</name>